<dbReference type="GeneID" id="64219237"/>
<protein>
    <submittedName>
        <fullName evidence="2">Putative ribosomal-protein-alanine acetyltransferase YjcK</fullName>
    </submittedName>
</protein>
<feature type="domain" description="N-acetyltransferase" evidence="1">
    <location>
        <begin position="10"/>
        <end position="174"/>
    </location>
</feature>
<dbReference type="Pfam" id="PF13302">
    <property type="entry name" value="Acetyltransf_3"/>
    <property type="match status" value="1"/>
</dbReference>
<keyword evidence="2" id="KW-0808">Transferase</keyword>
<sequence>MNAELQTERLRLCQIKINDAPALFSFWSDPDVTQFMNIAPFQHVDQAVEMIHFLNKLTSERKAIRYSIFLKKTDQIIGSCGFNYFDFENARAEIAYDLGKDFWGKGFAPEAVLALLHYAYNDLNLNRIEAKVEPQNKNSIKLLNKLGFSFEGTLRQYEKSRRNFIDLHMYSKLKNEYTECASQWNRN</sequence>
<dbReference type="Proteomes" id="UP000239833">
    <property type="component" value="Chromosome"/>
</dbReference>
<proteinExistence type="predicted"/>
<name>A0A2L1UF19_9BACL</name>
<dbReference type="InterPro" id="IPR016181">
    <property type="entry name" value="Acyl_CoA_acyltransferase"/>
</dbReference>
<dbReference type="InterPro" id="IPR000182">
    <property type="entry name" value="GNAT_dom"/>
</dbReference>
<accession>A0A2L1UF19</accession>
<dbReference type="PANTHER" id="PTHR43792:SF9">
    <property type="entry name" value="RIBOSOMAL-PROTEIN-ALANINE ACETYLTRANSFERASE"/>
    <property type="match status" value="1"/>
</dbReference>
<reference evidence="3" key="1">
    <citation type="submission" date="2017-02" db="EMBL/GenBank/DDBJ databases">
        <title>Delineation of Paenibacillus larvae strains originating from foulbrood outbreaks.</title>
        <authorList>
            <person name="Beims H."/>
            <person name="Bunk B."/>
            <person name="Sproeer C."/>
            <person name="Mohr K.I."/>
            <person name="Pradella S."/>
            <person name="Guenther G."/>
            <person name="Rohde M."/>
            <person name="von der Ohe W."/>
            <person name="Steinert M."/>
        </authorList>
    </citation>
    <scope>NUCLEOTIDE SEQUENCE [LARGE SCALE GENOMIC DNA]</scope>
    <source>
        <strain evidence="3">Eric_III</strain>
    </source>
</reference>
<dbReference type="PROSITE" id="PS51186">
    <property type="entry name" value="GNAT"/>
    <property type="match status" value="1"/>
</dbReference>
<dbReference type="InterPro" id="IPR051531">
    <property type="entry name" value="N-acetyltransferase"/>
</dbReference>
<dbReference type="GO" id="GO:0005737">
    <property type="term" value="C:cytoplasm"/>
    <property type="evidence" value="ECO:0007669"/>
    <property type="project" value="TreeGrafter"/>
</dbReference>
<dbReference type="PANTHER" id="PTHR43792">
    <property type="entry name" value="GNAT FAMILY, PUTATIVE (AFU_ORTHOLOGUE AFUA_3G00765)-RELATED-RELATED"/>
    <property type="match status" value="1"/>
</dbReference>
<dbReference type="EMBL" id="CP019655">
    <property type="protein sequence ID" value="AVF26711.1"/>
    <property type="molecule type" value="Genomic_DNA"/>
</dbReference>
<dbReference type="STRING" id="147375.BXP28_04410"/>
<dbReference type="GO" id="GO:0008999">
    <property type="term" value="F:protein-N-terminal-alanine acetyltransferase activity"/>
    <property type="evidence" value="ECO:0007669"/>
    <property type="project" value="TreeGrafter"/>
</dbReference>
<evidence type="ECO:0000313" key="3">
    <source>
        <dbReference type="Proteomes" id="UP000239833"/>
    </source>
</evidence>
<dbReference type="AlphaFoldDB" id="A0A2L1UF19"/>
<dbReference type="SUPFAM" id="SSF55729">
    <property type="entry name" value="Acyl-CoA N-acyltransferases (Nat)"/>
    <property type="match status" value="1"/>
</dbReference>
<dbReference type="Gene3D" id="3.40.630.30">
    <property type="match status" value="1"/>
</dbReference>
<evidence type="ECO:0000313" key="2">
    <source>
        <dbReference type="EMBL" id="AVF26711.1"/>
    </source>
</evidence>
<organism evidence="2 3">
    <name type="scientific">Paenibacillus larvae subsp. larvae</name>
    <dbReference type="NCBI Taxonomy" id="147375"/>
    <lineage>
        <taxon>Bacteria</taxon>
        <taxon>Bacillati</taxon>
        <taxon>Bacillota</taxon>
        <taxon>Bacilli</taxon>
        <taxon>Bacillales</taxon>
        <taxon>Paenibacillaceae</taxon>
        <taxon>Paenibacillus</taxon>
    </lineage>
</organism>
<evidence type="ECO:0000259" key="1">
    <source>
        <dbReference type="PROSITE" id="PS51186"/>
    </source>
</evidence>
<dbReference type="RefSeq" id="WP_079940725.1">
    <property type="nucleotide sequence ID" value="NZ_CP019655.1"/>
</dbReference>
<gene>
    <name evidence="2" type="primary">yjcK_2</name>
    <name evidence="2" type="ORF">ERICIII_02571</name>
</gene>